<dbReference type="Proteomes" id="UP000813444">
    <property type="component" value="Unassembled WGS sequence"/>
</dbReference>
<gene>
    <name evidence="2" type="ORF">B0I35DRAFT_481812</name>
</gene>
<feature type="region of interest" description="Disordered" evidence="1">
    <location>
        <begin position="516"/>
        <end position="538"/>
    </location>
</feature>
<proteinExistence type="predicted"/>
<organism evidence="2 3">
    <name type="scientific">Stachybotrys elegans</name>
    <dbReference type="NCBI Taxonomy" id="80388"/>
    <lineage>
        <taxon>Eukaryota</taxon>
        <taxon>Fungi</taxon>
        <taxon>Dikarya</taxon>
        <taxon>Ascomycota</taxon>
        <taxon>Pezizomycotina</taxon>
        <taxon>Sordariomycetes</taxon>
        <taxon>Hypocreomycetidae</taxon>
        <taxon>Hypocreales</taxon>
        <taxon>Stachybotryaceae</taxon>
        <taxon>Stachybotrys</taxon>
    </lineage>
</organism>
<evidence type="ECO:0000313" key="2">
    <source>
        <dbReference type="EMBL" id="KAH7310500.1"/>
    </source>
</evidence>
<evidence type="ECO:0008006" key="4">
    <source>
        <dbReference type="Google" id="ProtNLM"/>
    </source>
</evidence>
<keyword evidence="3" id="KW-1185">Reference proteome</keyword>
<evidence type="ECO:0000313" key="3">
    <source>
        <dbReference type="Proteomes" id="UP000813444"/>
    </source>
</evidence>
<protein>
    <recommendedName>
        <fullName evidence="4">F-box domain-containing protein</fullName>
    </recommendedName>
</protein>
<dbReference type="EMBL" id="JAGPNK010000012">
    <property type="protein sequence ID" value="KAH7310500.1"/>
    <property type="molecule type" value="Genomic_DNA"/>
</dbReference>
<reference evidence="2" key="1">
    <citation type="journal article" date="2021" name="Nat. Commun.">
        <title>Genetic determinants of endophytism in the Arabidopsis root mycobiome.</title>
        <authorList>
            <person name="Mesny F."/>
            <person name="Miyauchi S."/>
            <person name="Thiergart T."/>
            <person name="Pickel B."/>
            <person name="Atanasova L."/>
            <person name="Karlsson M."/>
            <person name="Huettel B."/>
            <person name="Barry K.W."/>
            <person name="Haridas S."/>
            <person name="Chen C."/>
            <person name="Bauer D."/>
            <person name="Andreopoulos W."/>
            <person name="Pangilinan J."/>
            <person name="LaButti K."/>
            <person name="Riley R."/>
            <person name="Lipzen A."/>
            <person name="Clum A."/>
            <person name="Drula E."/>
            <person name="Henrissat B."/>
            <person name="Kohler A."/>
            <person name="Grigoriev I.V."/>
            <person name="Martin F.M."/>
            <person name="Hacquard S."/>
        </authorList>
    </citation>
    <scope>NUCLEOTIDE SEQUENCE</scope>
    <source>
        <strain evidence="2">MPI-CAGE-CH-0235</strain>
    </source>
</reference>
<dbReference type="AlphaFoldDB" id="A0A8K0SKR1"/>
<evidence type="ECO:0000256" key="1">
    <source>
        <dbReference type="SAM" id="MobiDB-lite"/>
    </source>
</evidence>
<comment type="caution">
    <text evidence="2">The sequence shown here is derived from an EMBL/GenBank/DDBJ whole genome shotgun (WGS) entry which is preliminary data.</text>
</comment>
<dbReference type="OrthoDB" id="5333491at2759"/>
<name>A0A8K0SKR1_9HYPO</name>
<accession>A0A8K0SKR1</accession>
<sequence>MDKLPLELLTTIFNYAYPLWGPHGRTSLAALASLSRGWQHLVEKRTFYDLTVTNDDIDTFYELFAGSENRRRALRSLSFLIVLPCPSDGDCANYETAADRTMHDALVRHHVSTLLQFLSQWSAHSRLGLSIDVHSPLDFPPLGTTLAALRRRPPIRKPQDIREGRSKYSYVHLPDDLAQVPCVTSFASGGTKHLEPVSLVRLTAAFPGLERIDWLVSDPEGFLALQRPSIQGFARAISTFDPPPSCKHFHLELLSTAKWYHHGGRVPDLASGGVSLCDALRIMLGESNFSHFTYERGLIDPSFFWPQSLSENGQDCQWKSLKRLQIDFKLASLSGQWFFQDRPGHPPSEAARHAPMLPEEPGMLPPGYHDNVEDNQAAISLSESMVYPTDEDDRSVEGADFRCYPRNEVMMPLLYAMARRLIHTPSLQDFRLSTEVQGLDVWSIQYYAPGVGKWDEYLVHQEDTEDSSVKVDTPDFSRIFFHVGEWRPEEELLTMLREVGMAHHGRETRVTFLPSSYDDSDSEFWSTESWDGELSDGS</sequence>